<comment type="caution">
    <text evidence="2">The sequence shown here is derived from an EMBL/GenBank/DDBJ whole genome shotgun (WGS) entry which is preliminary data.</text>
</comment>
<sequence>MRVVVINLDRSPDRLAMFREQAEKLDIAFERLAAIDAATIREQRGRMTVGEIACFESHRLAWTRLVESGEPWLAVFEDDVILAPPIAPLLRSHDWIPTGVDLVKAETFEASTKVSPTGIPVEGTVLHRLLTTHCGTAGYMVSRKAAADLLMRTEQYMRPVDIAMFDPEQDSCRHLNIVQMIPALCIQERFLADRKQSLPQHADLIARSEVFDPPPRLHGAAKYGREAKRILGQIGRPRSLLRSLTPSRRLVVPFLES</sequence>
<evidence type="ECO:0000259" key="1">
    <source>
        <dbReference type="Pfam" id="PF01755"/>
    </source>
</evidence>
<dbReference type="EMBL" id="JBHSML010000003">
    <property type="protein sequence ID" value="MFC5515579.1"/>
    <property type="molecule type" value="Genomic_DNA"/>
</dbReference>
<accession>A0ABW0PSI7</accession>
<keyword evidence="3" id="KW-1185">Reference proteome</keyword>
<name>A0ABW0PSI7_9HYPH</name>
<evidence type="ECO:0000313" key="2">
    <source>
        <dbReference type="EMBL" id="MFC5515579.1"/>
    </source>
</evidence>
<dbReference type="Pfam" id="PF01755">
    <property type="entry name" value="Glyco_transf_25"/>
    <property type="match status" value="1"/>
</dbReference>
<protein>
    <submittedName>
        <fullName evidence="2">Glycosyltransferase family 25 protein</fullName>
    </submittedName>
</protein>
<dbReference type="Proteomes" id="UP001596150">
    <property type="component" value="Unassembled WGS sequence"/>
</dbReference>
<dbReference type="CDD" id="cd06532">
    <property type="entry name" value="Glyco_transf_25"/>
    <property type="match status" value="1"/>
</dbReference>
<gene>
    <name evidence="2" type="ORF">ACFPP9_07340</name>
</gene>
<dbReference type="InterPro" id="IPR002654">
    <property type="entry name" value="Glyco_trans_25"/>
</dbReference>
<reference evidence="3" key="1">
    <citation type="journal article" date="2019" name="Int. J. Syst. Evol. Microbiol.">
        <title>The Global Catalogue of Microorganisms (GCM) 10K type strain sequencing project: providing services to taxonomists for standard genome sequencing and annotation.</title>
        <authorList>
            <consortium name="The Broad Institute Genomics Platform"/>
            <consortium name="The Broad Institute Genome Sequencing Center for Infectious Disease"/>
            <person name="Wu L."/>
            <person name="Ma J."/>
        </authorList>
    </citation>
    <scope>NUCLEOTIDE SEQUENCE [LARGE SCALE GENOMIC DNA]</scope>
    <source>
        <strain evidence="3">KACC 12633</strain>
    </source>
</reference>
<organism evidence="2 3">
    <name type="scientific">Kaistia terrae</name>
    <dbReference type="NCBI Taxonomy" id="537017"/>
    <lineage>
        <taxon>Bacteria</taxon>
        <taxon>Pseudomonadati</taxon>
        <taxon>Pseudomonadota</taxon>
        <taxon>Alphaproteobacteria</taxon>
        <taxon>Hyphomicrobiales</taxon>
        <taxon>Kaistiaceae</taxon>
        <taxon>Kaistia</taxon>
    </lineage>
</organism>
<feature type="domain" description="Glycosyl transferase family 25" evidence="1">
    <location>
        <begin position="3"/>
        <end position="164"/>
    </location>
</feature>
<evidence type="ECO:0000313" key="3">
    <source>
        <dbReference type="Proteomes" id="UP001596150"/>
    </source>
</evidence>
<proteinExistence type="predicted"/>
<dbReference type="RefSeq" id="WP_266342184.1">
    <property type="nucleotide sequence ID" value="NZ_JAPKNH010000001.1"/>
</dbReference>